<keyword evidence="2" id="KW-1185">Reference proteome</keyword>
<dbReference type="AlphaFoldDB" id="A0AAE3XRK0"/>
<accession>A0AAE3XRK0</accession>
<gene>
    <name evidence="1" type="ORF">HNQ88_003706</name>
</gene>
<organism evidence="1 2">
    <name type="scientific">Aureibacter tunicatorum</name>
    <dbReference type="NCBI Taxonomy" id="866807"/>
    <lineage>
        <taxon>Bacteria</taxon>
        <taxon>Pseudomonadati</taxon>
        <taxon>Bacteroidota</taxon>
        <taxon>Cytophagia</taxon>
        <taxon>Cytophagales</taxon>
        <taxon>Persicobacteraceae</taxon>
        <taxon>Aureibacter</taxon>
    </lineage>
</organism>
<proteinExistence type="predicted"/>
<sequence length="35" mass="4088">MIIMNDFAKEKLRKDTSISILKMTSLITSNRIVYL</sequence>
<dbReference type="EMBL" id="JAVDQD010000005">
    <property type="protein sequence ID" value="MDR6240630.1"/>
    <property type="molecule type" value="Genomic_DNA"/>
</dbReference>
<dbReference type="Proteomes" id="UP001185092">
    <property type="component" value="Unassembled WGS sequence"/>
</dbReference>
<evidence type="ECO:0000313" key="1">
    <source>
        <dbReference type="EMBL" id="MDR6240630.1"/>
    </source>
</evidence>
<name>A0AAE3XRK0_9BACT</name>
<evidence type="ECO:0000313" key="2">
    <source>
        <dbReference type="Proteomes" id="UP001185092"/>
    </source>
</evidence>
<comment type="caution">
    <text evidence="1">The sequence shown here is derived from an EMBL/GenBank/DDBJ whole genome shotgun (WGS) entry which is preliminary data.</text>
</comment>
<reference evidence="1" key="1">
    <citation type="submission" date="2023-07" db="EMBL/GenBank/DDBJ databases">
        <title>Genomic Encyclopedia of Type Strains, Phase IV (KMG-IV): sequencing the most valuable type-strain genomes for metagenomic binning, comparative biology and taxonomic classification.</title>
        <authorList>
            <person name="Goeker M."/>
        </authorList>
    </citation>
    <scope>NUCLEOTIDE SEQUENCE</scope>
    <source>
        <strain evidence="1">DSM 26174</strain>
    </source>
</reference>
<protein>
    <submittedName>
        <fullName evidence="1">Uncharacterized protein</fullName>
    </submittedName>
</protein>